<evidence type="ECO:0000313" key="1">
    <source>
        <dbReference type="EMBL" id="KOS44372.1"/>
    </source>
</evidence>
<comment type="caution">
    <text evidence="1">The sequence shown here is derived from an EMBL/GenBank/DDBJ whole genome shotgun (WGS) entry which is preliminary data.</text>
</comment>
<dbReference type="Proteomes" id="UP000037696">
    <property type="component" value="Unassembled WGS sequence"/>
</dbReference>
<protein>
    <submittedName>
        <fullName evidence="1">Uncharacterized protein</fullName>
    </submittedName>
</protein>
<reference evidence="1 2" key="1">
    <citation type="submission" date="2015-08" db="EMBL/GenBank/DDBJ databases">
        <title>Genome sequencing of Penicillium nordicum.</title>
        <authorList>
            <person name="Nguyen H.D."/>
            <person name="Seifert K.A."/>
        </authorList>
    </citation>
    <scope>NUCLEOTIDE SEQUENCE [LARGE SCALE GENOMIC DNA]</scope>
    <source>
        <strain evidence="1 2">DAOMC 185683</strain>
    </source>
</reference>
<dbReference type="AlphaFoldDB" id="A0A0N0RZ40"/>
<proteinExistence type="predicted"/>
<dbReference type="EMBL" id="LHQQ01000062">
    <property type="protein sequence ID" value="KOS44372.1"/>
    <property type="molecule type" value="Genomic_DNA"/>
</dbReference>
<name>A0A0N0RZ40_9EURO</name>
<gene>
    <name evidence="1" type="ORF">ACN38_g4736</name>
</gene>
<keyword evidence="2" id="KW-1185">Reference proteome</keyword>
<evidence type="ECO:0000313" key="2">
    <source>
        <dbReference type="Proteomes" id="UP000037696"/>
    </source>
</evidence>
<feature type="non-terminal residue" evidence="1">
    <location>
        <position position="64"/>
    </location>
</feature>
<organism evidence="1 2">
    <name type="scientific">Penicillium nordicum</name>
    <dbReference type="NCBI Taxonomy" id="229535"/>
    <lineage>
        <taxon>Eukaryota</taxon>
        <taxon>Fungi</taxon>
        <taxon>Dikarya</taxon>
        <taxon>Ascomycota</taxon>
        <taxon>Pezizomycotina</taxon>
        <taxon>Eurotiomycetes</taxon>
        <taxon>Eurotiomycetidae</taxon>
        <taxon>Eurotiales</taxon>
        <taxon>Aspergillaceae</taxon>
        <taxon>Penicillium</taxon>
    </lineage>
</organism>
<accession>A0A0N0RZ40</accession>
<sequence>MRAGHTSEPATSKHHSKCDKLQRDISTTIITENYDCYEPGLFNWMKECIQLEKQRWGEKKKKCR</sequence>